<comment type="caution">
    <text evidence="1">The sequence shown here is derived from an EMBL/GenBank/DDBJ whole genome shotgun (WGS) entry which is preliminary data.</text>
</comment>
<reference evidence="1" key="1">
    <citation type="journal article" date="2014" name="Int. J. Syst. Evol. Microbiol.">
        <title>Complete genome sequence of Corynebacterium casei LMG S-19264T (=DSM 44701T), isolated from a smear-ripened cheese.</title>
        <authorList>
            <consortium name="US DOE Joint Genome Institute (JGI-PGF)"/>
            <person name="Walter F."/>
            <person name="Albersmeier A."/>
            <person name="Kalinowski J."/>
            <person name="Ruckert C."/>
        </authorList>
    </citation>
    <scope>NUCLEOTIDE SEQUENCE</scope>
    <source>
        <strain evidence="1">NBRC 101628</strain>
    </source>
</reference>
<proteinExistence type="predicted"/>
<dbReference type="EMBL" id="BSNC01000005">
    <property type="protein sequence ID" value="GLP97026.1"/>
    <property type="molecule type" value="Genomic_DNA"/>
</dbReference>
<sequence>MKHCYDEAGMASSFAVKITIDELNCKSVPSVLGEVKTTGPAVTENTAGKVTSLIILTQPKQPIRMAALF</sequence>
<protein>
    <submittedName>
        <fullName evidence="1">Uncharacterized protein</fullName>
    </submittedName>
</protein>
<organism evidence="1 2">
    <name type="scientific">Paraferrimonas sedimenticola</name>
    <dbReference type="NCBI Taxonomy" id="375674"/>
    <lineage>
        <taxon>Bacteria</taxon>
        <taxon>Pseudomonadati</taxon>
        <taxon>Pseudomonadota</taxon>
        <taxon>Gammaproteobacteria</taxon>
        <taxon>Alteromonadales</taxon>
        <taxon>Ferrimonadaceae</taxon>
        <taxon>Paraferrimonas</taxon>
    </lineage>
</organism>
<dbReference type="AlphaFoldDB" id="A0AA37RX43"/>
<reference evidence="1" key="2">
    <citation type="submission" date="2023-01" db="EMBL/GenBank/DDBJ databases">
        <title>Draft genome sequence of Paraferrimonas sedimenticola strain NBRC 101628.</title>
        <authorList>
            <person name="Sun Q."/>
            <person name="Mori K."/>
        </authorList>
    </citation>
    <scope>NUCLEOTIDE SEQUENCE</scope>
    <source>
        <strain evidence="1">NBRC 101628</strain>
    </source>
</reference>
<evidence type="ECO:0000313" key="2">
    <source>
        <dbReference type="Proteomes" id="UP001161422"/>
    </source>
</evidence>
<accession>A0AA37RX43</accession>
<name>A0AA37RX43_9GAMM</name>
<gene>
    <name evidence="1" type="ORF">GCM10007895_23320</name>
</gene>
<dbReference type="Proteomes" id="UP001161422">
    <property type="component" value="Unassembled WGS sequence"/>
</dbReference>
<keyword evidence="2" id="KW-1185">Reference proteome</keyword>
<evidence type="ECO:0000313" key="1">
    <source>
        <dbReference type="EMBL" id="GLP97026.1"/>
    </source>
</evidence>